<dbReference type="Pfam" id="PF09439">
    <property type="entry name" value="SRPRB"/>
    <property type="match status" value="1"/>
</dbReference>
<evidence type="ECO:0000256" key="10">
    <source>
        <dbReference type="ARBA" id="ARBA00023170"/>
    </source>
</evidence>
<dbReference type="Gene3D" id="3.40.50.300">
    <property type="entry name" value="P-loop containing nucleotide triphosphate hydrolases"/>
    <property type="match status" value="1"/>
</dbReference>
<keyword evidence="8" id="KW-0342">GTP-binding</keyword>
<dbReference type="EMBL" id="JAACJN010000019">
    <property type="protein sequence ID" value="KAF5389937.1"/>
    <property type="molecule type" value="Genomic_DNA"/>
</dbReference>
<dbReference type="InterPro" id="IPR027417">
    <property type="entry name" value="P-loop_NTPase"/>
</dbReference>
<evidence type="ECO:0000256" key="12">
    <source>
        <dbReference type="SAM" id="Phobius"/>
    </source>
</evidence>
<evidence type="ECO:0000256" key="4">
    <source>
        <dbReference type="ARBA" id="ARBA00022692"/>
    </source>
</evidence>
<feature type="region of interest" description="Disordered" evidence="11">
    <location>
        <begin position="203"/>
        <end position="239"/>
    </location>
</feature>
<protein>
    <recommendedName>
        <fullName evidence="3">Signal recognition particle receptor subunit beta</fullName>
    </recommendedName>
</protein>
<dbReference type="SUPFAM" id="SSF52540">
    <property type="entry name" value="P-loop containing nucleoside triphosphate hydrolases"/>
    <property type="match status" value="1"/>
</dbReference>
<comment type="similarity">
    <text evidence="2">Belongs to the SRP receptor beta subunit family.</text>
</comment>
<evidence type="ECO:0000256" key="8">
    <source>
        <dbReference type="ARBA" id="ARBA00023134"/>
    </source>
</evidence>
<evidence type="ECO:0000256" key="5">
    <source>
        <dbReference type="ARBA" id="ARBA00022741"/>
    </source>
</evidence>
<organism evidence="13 14">
    <name type="scientific">Collybiopsis confluens</name>
    <dbReference type="NCBI Taxonomy" id="2823264"/>
    <lineage>
        <taxon>Eukaryota</taxon>
        <taxon>Fungi</taxon>
        <taxon>Dikarya</taxon>
        <taxon>Basidiomycota</taxon>
        <taxon>Agaricomycotina</taxon>
        <taxon>Agaricomycetes</taxon>
        <taxon>Agaricomycetidae</taxon>
        <taxon>Agaricales</taxon>
        <taxon>Marasmiineae</taxon>
        <taxon>Omphalotaceae</taxon>
        <taxon>Collybiopsis</taxon>
    </lineage>
</organism>
<dbReference type="GO" id="GO:0005789">
    <property type="term" value="C:endoplasmic reticulum membrane"/>
    <property type="evidence" value="ECO:0007669"/>
    <property type="project" value="UniProtKB-SubCell"/>
</dbReference>
<accession>A0A8H5HUS2</accession>
<comment type="caution">
    <text evidence="13">The sequence shown here is derived from an EMBL/GenBank/DDBJ whole genome shotgun (WGS) entry which is preliminary data.</text>
</comment>
<evidence type="ECO:0000256" key="6">
    <source>
        <dbReference type="ARBA" id="ARBA00022824"/>
    </source>
</evidence>
<evidence type="ECO:0000256" key="1">
    <source>
        <dbReference type="ARBA" id="ARBA00004389"/>
    </source>
</evidence>
<keyword evidence="7 12" id="KW-1133">Transmembrane helix</keyword>
<reference evidence="13 14" key="1">
    <citation type="journal article" date="2020" name="ISME J.">
        <title>Uncovering the hidden diversity of litter-decomposition mechanisms in mushroom-forming fungi.</title>
        <authorList>
            <person name="Floudas D."/>
            <person name="Bentzer J."/>
            <person name="Ahren D."/>
            <person name="Johansson T."/>
            <person name="Persson P."/>
            <person name="Tunlid A."/>
        </authorList>
    </citation>
    <scope>NUCLEOTIDE SEQUENCE [LARGE SCALE GENOMIC DNA]</scope>
    <source>
        <strain evidence="13 14">CBS 406.79</strain>
    </source>
</reference>
<keyword evidence="6" id="KW-0256">Endoplasmic reticulum</keyword>
<dbReference type="InterPro" id="IPR019009">
    <property type="entry name" value="SRP_receptor_beta_su"/>
</dbReference>
<dbReference type="Proteomes" id="UP000518752">
    <property type="component" value="Unassembled WGS sequence"/>
</dbReference>
<keyword evidence="4 12" id="KW-0812">Transmembrane</keyword>
<evidence type="ECO:0000256" key="2">
    <source>
        <dbReference type="ARBA" id="ARBA00005619"/>
    </source>
</evidence>
<evidence type="ECO:0000313" key="14">
    <source>
        <dbReference type="Proteomes" id="UP000518752"/>
    </source>
</evidence>
<comment type="subcellular location">
    <subcellularLocation>
        <location evidence="1">Endoplasmic reticulum membrane</location>
        <topology evidence="1">Single-pass membrane protein</topology>
    </subcellularLocation>
</comment>
<gene>
    <name evidence="13" type="ORF">D9757_003607</name>
</gene>
<evidence type="ECO:0000256" key="9">
    <source>
        <dbReference type="ARBA" id="ARBA00023136"/>
    </source>
</evidence>
<evidence type="ECO:0000256" key="3">
    <source>
        <dbReference type="ARBA" id="ARBA00020256"/>
    </source>
</evidence>
<evidence type="ECO:0000313" key="13">
    <source>
        <dbReference type="EMBL" id="KAF5389937.1"/>
    </source>
</evidence>
<name>A0A8H5HUS2_9AGAR</name>
<dbReference type="GO" id="GO:0005525">
    <property type="term" value="F:GTP binding"/>
    <property type="evidence" value="ECO:0007669"/>
    <property type="project" value="UniProtKB-KW"/>
</dbReference>
<feature type="transmembrane region" description="Helical" evidence="12">
    <location>
        <begin position="27"/>
        <end position="45"/>
    </location>
</feature>
<proteinExistence type="inferred from homology"/>
<dbReference type="AlphaFoldDB" id="A0A8H5HUS2"/>
<keyword evidence="14" id="KW-1185">Reference proteome</keyword>
<evidence type="ECO:0000256" key="7">
    <source>
        <dbReference type="ARBA" id="ARBA00022989"/>
    </source>
</evidence>
<keyword evidence="9 12" id="KW-0472">Membrane</keyword>
<keyword evidence="10" id="KW-0675">Receptor</keyword>
<dbReference type="OrthoDB" id="41266at2759"/>
<sequence>MDSDSGYTVVAEPKIELSKDPLSSQTLILASLSAAVVLLAIVIFISRRKNQSKRNIFLLTGPSDSGKTAIFSSLIYQHTIPTNTSMQPNSSLLKISSKKEPVQVVDVPGHPRLRGQFKESLAFSKAVAFVVDANTISRNAAVVAEHLHIILHSIMSIPPSQSLPTLLILAHKSDLVRASSISADTASLAVTRVQTILERELERRRQSQMGGMNVESLGDDGTASNEKDEGAAGNMGGLDCTTPGEGFKFDNWEGGEVVFFGTSVKGSDGENGLKGSLDSVREWIEENM</sequence>
<evidence type="ECO:0000256" key="11">
    <source>
        <dbReference type="SAM" id="MobiDB-lite"/>
    </source>
</evidence>
<keyword evidence="5" id="KW-0547">Nucleotide-binding</keyword>